<protein>
    <recommendedName>
        <fullName evidence="1">Starter acyltransferase (SAT) domain-containing protein</fullName>
    </recommendedName>
</protein>
<feature type="domain" description="Starter acyltransferase (SAT)" evidence="1">
    <location>
        <begin position="8"/>
        <end position="246"/>
    </location>
</feature>
<dbReference type="Pfam" id="PF16073">
    <property type="entry name" value="SAT"/>
    <property type="match status" value="1"/>
</dbReference>
<dbReference type="InterPro" id="IPR032088">
    <property type="entry name" value="SAT"/>
</dbReference>
<comment type="caution">
    <text evidence="2">The sequence shown here is derived from an EMBL/GenBank/DDBJ whole genome shotgun (WGS) entry which is preliminary data.</text>
</comment>
<reference evidence="2 3" key="1">
    <citation type="submission" date="2014-02" db="EMBL/GenBank/DDBJ databases">
        <title>The genome sequence of the entomopathogenic fungus Metarhizium robertsii ARSEF 2575.</title>
        <authorList>
            <person name="Giuliano Garisto Donzelli B."/>
            <person name="Roe B.A."/>
            <person name="Macmil S.L."/>
            <person name="Krasnoff S.B."/>
            <person name="Gibson D.M."/>
        </authorList>
    </citation>
    <scope>NUCLEOTIDE SEQUENCE [LARGE SCALE GENOMIC DNA]</scope>
    <source>
        <strain evidence="2 3">ARSEF 2575</strain>
    </source>
</reference>
<sequence>MAYQPNILLFGDQTETNLSIQALYNHANTSERLLGYIDAAYEAANQALDQQDVNPDVRAVYHFASWIELEKTIASQEVPDVVLRTTALCFAQLGHFIRLLETDTHLRQAWVSQKLILAASCAGQVPAALAASTQSLDQFVLAAPELVSIAARIGLEINRRANSFNDDRTKSWATAVGTDLKSAQSVVDGFNRSKDLSQSEGLYVGVTSAWATTIIGSPRLHRDLFDSKPFAEGIQITPLPINAPFHAFNAPKPDLKWIIGTAPVLDLLALTKTVFLSSEDGVAFPPQTGAKLVCEAVLNMLSRMTDNSKVFSKVSDLLGQQDGCIVPVVADKSARRMVMDLKEKKVYLYTRLPN</sequence>
<dbReference type="Proteomes" id="UP000030151">
    <property type="component" value="Unassembled WGS sequence"/>
</dbReference>
<dbReference type="Gene3D" id="3.40.366.10">
    <property type="entry name" value="Malonyl-Coenzyme A Acyl Carrier Protein, domain 2"/>
    <property type="match status" value="1"/>
</dbReference>
<organism evidence="2 3">
    <name type="scientific">Metarhizium robertsii</name>
    <dbReference type="NCBI Taxonomy" id="568076"/>
    <lineage>
        <taxon>Eukaryota</taxon>
        <taxon>Fungi</taxon>
        <taxon>Dikarya</taxon>
        <taxon>Ascomycota</taxon>
        <taxon>Pezizomycotina</taxon>
        <taxon>Sordariomycetes</taxon>
        <taxon>Hypocreomycetidae</taxon>
        <taxon>Hypocreales</taxon>
        <taxon>Clavicipitaceae</taxon>
        <taxon>Metarhizium</taxon>
    </lineage>
</organism>
<accession>A0A014QS85</accession>
<dbReference type="InterPro" id="IPR001227">
    <property type="entry name" value="Ac_transferase_dom_sf"/>
</dbReference>
<gene>
    <name evidence="2" type="ORF">X797_011231</name>
</gene>
<dbReference type="HOGENOM" id="CLU_783212_0_0_1"/>
<dbReference type="eggNOG" id="ENOG502SP0D">
    <property type="taxonomic scope" value="Eukaryota"/>
</dbReference>
<dbReference type="AlphaFoldDB" id="A0A014QS85"/>
<evidence type="ECO:0000313" key="3">
    <source>
        <dbReference type="Proteomes" id="UP000030151"/>
    </source>
</evidence>
<evidence type="ECO:0000313" key="2">
    <source>
        <dbReference type="EMBL" id="EXU95660.1"/>
    </source>
</evidence>
<name>A0A014QS85_9HYPO</name>
<dbReference type="EMBL" id="JELW01000069">
    <property type="protein sequence ID" value="EXU95660.1"/>
    <property type="molecule type" value="Genomic_DNA"/>
</dbReference>
<evidence type="ECO:0000259" key="1">
    <source>
        <dbReference type="Pfam" id="PF16073"/>
    </source>
</evidence>
<proteinExistence type="predicted"/>
<dbReference type="GO" id="GO:0016740">
    <property type="term" value="F:transferase activity"/>
    <property type="evidence" value="ECO:0007669"/>
    <property type="project" value="InterPro"/>
</dbReference>